<dbReference type="Pfam" id="PF09797">
    <property type="entry name" value="NatB_MDM20"/>
    <property type="match status" value="1"/>
</dbReference>
<organism evidence="1 2">
    <name type="scientific">Peltaster fructicola</name>
    <dbReference type="NCBI Taxonomy" id="286661"/>
    <lineage>
        <taxon>Eukaryota</taxon>
        <taxon>Fungi</taxon>
        <taxon>Dikarya</taxon>
        <taxon>Ascomycota</taxon>
        <taxon>Pezizomycotina</taxon>
        <taxon>Dothideomycetes</taxon>
        <taxon>Dothideomycetes incertae sedis</taxon>
        <taxon>Peltaster</taxon>
    </lineage>
</organism>
<dbReference type="InterPro" id="IPR019183">
    <property type="entry name" value="NAA25_NatB_aux_su"/>
</dbReference>
<evidence type="ECO:0000313" key="1">
    <source>
        <dbReference type="EMBL" id="QIX00058.1"/>
    </source>
</evidence>
<dbReference type="AlphaFoldDB" id="A0A6H0XZN4"/>
<proteinExistence type="predicted"/>
<sequence>MARFPTFDEYRDKPAKGVQRCDELLRRDPSNVSILLTKLQLQAAQSDVNAARQTLDRLYASKIPILDLSEIATIEEAVVELNNEIYPPSLSAGPEVAKLWDVAYKATSSVNHKLDLQSLRFTRALIDNRLLDAQQSLIQLKVLSPKNRVFYMAHIALTQMLSTSKDDLQSRLAITLARKAVSERFDDQKDLDCRVPGQIFAAQGATKDIESILASRFADSKQVFDTQRKTISSTGKQTSATNPDTVAPKVWLNSELLVLKGQFRDLVSGECTTVQLQSFAANAIRLFVTATQSLSLQSYRPVSEAIFLAISALVKAWTLDAAPAYLLQSTFLAECLVRLQPKVHEAKVILVYLYARLGLGRSAYLEWDSLKTKEIQYDTFGHTFLSQLSIIHPHYLTDIDPVRIIAHGLGVYRRLEDKLLETHASVLSHGQTGMIFDLHELRERLRLSTTRRILSLEQRRLGRLHSAKLTEQSIYVHPRLTAAWLDTKDNRDFSAAFDYGFEVERALHQQDETKTWLLFSLAADSLWCLISDQLPLVKDTTALLTQIEALSTRDATPDYEWVVGELIVSALTMTLALQKDGQTELKDKLLHGIEALHIEALIMEADKLPLRIRCVYLYLDALLLLAAFIKYAESKNALTKQEATIVRDALSTALKQLQAYCRDNISAVDTSAIRSCISSPAQESVFTELAPLGADNLTSFCASIAEASKDAWAGAVQYRI</sequence>
<accession>A0A6H0XZN4</accession>
<name>A0A6H0XZN4_9PEZI</name>
<dbReference type="Proteomes" id="UP000503462">
    <property type="component" value="Chromosome 4"/>
</dbReference>
<keyword evidence="2" id="KW-1185">Reference proteome</keyword>
<gene>
    <name evidence="1" type="ORF">AMS68_005575</name>
</gene>
<protein>
    <submittedName>
        <fullName evidence="1">Uncharacterized protein</fullName>
    </submittedName>
</protein>
<dbReference type="EMBL" id="CP051142">
    <property type="protein sequence ID" value="QIX00058.1"/>
    <property type="molecule type" value="Genomic_DNA"/>
</dbReference>
<evidence type="ECO:0000313" key="2">
    <source>
        <dbReference type="Proteomes" id="UP000503462"/>
    </source>
</evidence>
<reference evidence="1 2" key="1">
    <citation type="journal article" date="2016" name="Sci. Rep.">
        <title>Peltaster fructicola genome reveals evolution from an invasive phytopathogen to an ectophytic parasite.</title>
        <authorList>
            <person name="Xu C."/>
            <person name="Chen H."/>
            <person name="Gleason M.L."/>
            <person name="Xu J.R."/>
            <person name="Liu H."/>
            <person name="Zhang R."/>
            <person name="Sun G."/>
        </authorList>
    </citation>
    <scope>NUCLEOTIDE SEQUENCE [LARGE SCALE GENOMIC DNA]</scope>
    <source>
        <strain evidence="1 2">LNHT1506</strain>
    </source>
</reference>
<dbReference type="OrthoDB" id="5296at2759"/>